<evidence type="ECO:0000256" key="1">
    <source>
        <dbReference type="SAM" id="Phobius"/>
    </source>
</evidence>
<accession>A0A975H837</accession>
<dbReference type="Proteomes" id="UP000663920">
    <property type="component" value="Chromosome"/>
</dbReference>
<dbReference type="RefSeq" id="WP_208076762.1">
    <property type="nucleotide sequence ID" value="NZ_CP071869.1"/>
</dbReference>
<reference evidence="2 4" key="1">
    <citation type="submission" date="2021-03" db="EMBL/GenBank/DDBJ databases">
        <title>Complete genome of Polaribacter_sp.SM13.</title>
        <authorList>
            <person name="Jeong S.W."/>
            <person name="Bae J.W."/>
        </authorList>
    </citation>
    <scope>NUCLEOTIDE SEQUENCE [LARGE SCALE GENOMIC DNA]</scope>
    <source>
        <strain evidence="2 4">SM13</strain>
    </source>
</reference>
<keyword evidence="1" id="KW-0472">Membrane</keyword>
<proteinExistence type="predicted"/>
<organism evidence="2 4">
    <name type="scientific">Polaribacter cellanae</name>
    <dbReference type="NCBI Taxonomy" id="2818493"/>
    <lineage>
        <taxon>Bacteria</taxon>
        <taxon>Pseudomonadati</taxon>
        <taxon>Bacteroidota</taxon>
        <taxon>Flavobacteriia</taxon>
        <taxon>Flavobacteriales</taxon>
        <taxon>Flavobacteriaceae</taxon>
    </lineage>
</organism>
<keyword evidence="1" id="KW-0812">Transmembrane</keyword>
<evidence type="ECO:0000313" key="2">
    <source>
        <dbReference type="EMBL" id="QTE21180.1"/>
    </source>
</evidence>
<evidence type="ECO:0000313" key="4">
    <source>
        <dbReference type="Proteomes" id="UP000663920"/>
    </source>
</evidence>
<dbReference type="EMBL" id="CP071869">
    <property type="protein sequence ID" value="QTE21190.1"/>
    <property type="molecule type" value="Genomic_DNA"/>
</dbReference>
<sequence length="256" mass="30141">MFKSNKNKKFLLISIILIAVISSFLLFIRKVNYIPTPYEKELIDYFKEIALQSEYDNNPEKIIKWKESMLLYVVKEKEFKPQISVIKKVIDNINRLTTDGFKIILTDNYAKSNSILYLCNREQVYKSNKDFYEMLTKDIDYDIAGLAYTEFSTKTHTIDKALIFINSEYSFDIQEATILEEITQSLGLAFDSKLYTNSVFYKEKSKQKVRVKKYSQLDKDIVRLLYHPKMKPGLDSIEVERVIKKILKLEKIKLDG</sequence>
<protein>
    <submittedName>
        <fullName evidence="2">DUF2927 domain-containing protein</fullName>
    </submittedName>
</protein>
<dbReference type="Pfam" id="PF11150">
    <property type="entry name" value="DUF2927"/>
    <property type="match status" value="1"/>
</dbReference>
<dbReference type="KEGG" id="pcea:J3359_10075"/>
<dbReference type="AlphaFoldDB" id="A0A975H837"/>
<dbReference type="InterPro" id="IPR021323">
    <property type="entry name" value="DUF2927"/>
</dbReference>
<feature type="transmembrane region" description="Helical" evidence="1">
    <location>
        <begin position="10"/>
        <end position="28"/>
    </location>
</feature>
<evidence type="ECO:0000313" key="3">
    <source>
        <dbReference type="EMBL" id="QTE21190.1"/>
    </source>
</evidence>
<dbReference type="KEGG" id="pcea:J3359_10025"/>
<keyword evidence="4" id="KW-1185">Reference proteome</keyword>
<name>A0A975H837_9FLAO</name>
<gene>
    <name evidence="2" type="ORF">J3359_10025</name>
    <name evidence="3" type="ORF">J3359_10075</name>
</gene>
<keyword evidence="1" id="KW-1133">Transmembrane helix</keyword>
<dbReference type="EMBL" id="CP071869">
    <property type="protein sequence ID" value="QTE21180.1"/>
    <property type="molecule type" value="Genomic_DNA"/>
</dbReference>